<dbReference type="PANTHER" id="PTHR43428">
    <property type="entry name" value="ARSENATE REDUCTASE"/>
    <property type="match status" value="1"/>
</dbReference>
<dbReference type="RefSeq" id="WP_155341134.1">
    <property type="nucleotide sequence ID" value="NZ_BAAABN010000040.1"/>
</dbReference>
<organism evidence="3 4">
    <name type="scientific">Acrocarpospora corrugata</name>
    <dbReference type="NCBI Taxonomy" id="35763"/>
    <lineage>
        <taxon>Bacteria</taxon>
        <taxon>Bacillati</taxon>
        <taxon>Actinomycetota</taxon>
        <taxon>Actinomycetes</taxon>
        <taxon>Streptosporangiales</taxon>
        <taxon>Streptosporangiaceae</taxon>
        <taxon>Acrocarpospora</taxon>
    </lineage>
</organism>
<dbReference type="SUPFAM" id="SSF52788">
    <property type="entry name" value="Phosphotyrosine protein phosphatases I"/>
    <property type="match status" value="1"/>
</dbReference>
<reference evidence="3 4" key="1">
    <citation type="submission" date="2019-10" db="EMBL/GenBank/DDBJ databases">
        <title>Whole genome shotgun sequence of Acrocarpospora corrugata NBRC 13972.</title>
        <authorList>
            <person name="Ichikawa N."/>
            <person name="Kimura A."/>
            <person name="Kitahashi Y."/>
            <person name="Komaki H."/>
            <person name="Oguchi A."/>
        </authorList>
    </citation>
    <scope>NUCLEOTIDE SEQUENCE [LARGE SCALE GENOMIC DNA]</scope>
    <source>
        <strain evidence="3 4">NBRC 13972</strain>
    </source>
</reference>
<keyword evidence="4" id="KW-1185">Reference proteome</keyword>
<dbReference type="Gene3D" id="1.10.8.1060">
    <property type="entry name" value="Corynebacterium glutamicum thioredoxin-dependent arsenate reductase, N-terminal domain"/>
    <property type="match status" value="1"/>
</dbReference>
<evidence type="ECO:0000313" key="4">
    <source>
        <dbReference type="Proteomes" id="UP000334990"/>
    </source>
</evidence>
<evidence type="ECO:0000256" key="1">
    <source>
        <dbReference type="ARBA" id="ARBA00022849"/>
    </source>
</evidence>
<dbReference type="Gene3D" id="3.40.50.2300">
    <property type="match status" value="1"/>
</dbReference>
<dbReference type="NCBIfam" id="NF046112">
    <property type="entry name" value="MSMEG_6209_Nter"/>
    <property type="match status" value="1"/>
</dbReference>
<evidence type="ECO:0000259" key="2">
    <source>
        <dbReference type="SMART" id="SM00226"/>
    </source>
</evidence>
<dbReference type="Pfam" id="PF01451">
    <property type="entry name" value="LMWPc"/>
    <property type="match status" value="1"/>
</dbReference>
<dbReference type="Pfam" id="PF21234">
    <property type="entry name" value="Phosphatase-like_N"/>
    <property type="match status" value="1"/>
</dbReference>
<dbReference type="InterPro" id="IPR023485">
    <property type="entry name" value="Ptyr_pPase"/>
</dbReference>
<dbReference type="InterPro" id="IPR048716">
    <property type="entry name" value="Phosphatase-like_N"/>
</dbReference>
<dbReference type="AlphaFoldDB" id="A0A5M3W7R5"/>
<protein>
    <submittedName>
        <fullName evidence="3">Low molecular weight phosphatase family protein</fullName>
    </submittedName>
</protein>
<dbReference type="OrthoDB" id="9799372at2"/>
<evidence type="ECO:0000313" key="3">
    <source>
        <dbReference type="EMBL" id="GES05095.1"/>
    </source>
</evidence>
<dbReference type="Proteomes" id="UP000334990">
    <property type="component" value="Unassembled WGS sequence"/>
</dbReference>
<proteinExistence type="predicted"/>
<comment type="caution">
    <text evidence="3">The sequence shown here is derived from an EMBL/GenBank/DDBJ whole genome shotgun (WGS) entry which is preliminary data.</text>
</comment>
<name>A0A5M3W7R5_9ACTN</name>
<dbReference type="GO" id="GO:0046685">
    <property type="term" value="P:response to arsenic-containing substance"/>
    <property type="evidence" value="ECO:0007669"/>
    <property type="project" value="UniProtKB-KW"/>
</dbReference>
<gene>
    <name evidence="3" type="ORF">Acor_71630</name>
</gene>
<dbReference type="InterPro" id="IPR036196">
    <property type="entry name" value="Ptyr_pPase_sf"/>
</dbReference>
<dbReference type="EMBL" id="BLAD01000093">
    <property type="protein sequence ID" value="GES05095.1"/>
    <property type="molecule type" value="Genomic_DNA"/>
</dbReference>
<keyword evidence="1" id="KW-0059">Arsenical resistance</keyword>
<sequence length="217" mass="23967">MTAIPAADGHLAGDPLLNRIVDQLSTRFAGRFCTETIRGYVHDSYRGLRQDARVMAHLHILTQRFATERLTALAQVKGYIPKLEVEVLYVCGGNAGRSQMAAAFTRKYGGDWLHVRTAGSRPAATIHPPVVQALAEVGLFPAMEFPKPLTDDVVQAADVVVTLGCADACPVHPGRRYLDWDLPDPRDRPIDEVRAIRDRIDTQVRQLVAELKQPVPL</sequence>
<dbReference type="SMART" id="SM00226">
    <property type="entry name" value="LMWPc"/>
    <property type="match status" value="1"/>
</dbReference>
<feature type="domain" description="Phosphotyrosine protein phosphatase I" evidence="2">
    <location>
        <begin position="85"/>
        <end position="210"/>
    </location>
</feature>
<dbReference type="PANTHER" id="PTHR43428:SF1">
    <property type="entry name" value="ARSENATE REDUCTASE"/>
    <property type="match status" value="1"/>
</dbReference>
<accession>A0A5M3W7R5</accession>